<name>K4RFP7_STRDJ</name>
<evidence type="ECO:0000313" key="3">
    <source>
        <dbReference type="EMBL" id="CCK32492.1"/>
    </source>
</evidence>
<dbReference type="eggNOG" id="ENOG5031XQY">
    <property type="taxonomic scope" value="Bacteria"/>
</dbReference>
<keyword evidence="2" id="KW-0472">Membrane</keyword>
<sequence length="78" mass="8663">MGTSLTPEFWERFTLLLFAAMGVTFVLTALFDALALRRTIRRTRKIPALPVQNGNAVVRAASPVRRHPGRAGTADTRR</sequence>
<protein>
    <submittedName>
        <fullName evidence="3">Putative membrane protein</fullName>
    </submittedName>
</protein>
<dbReference type="AlphaFoldDB" id="K4RFP7"/>
<proteinExistence type="predicted"/>
<reference evidence="3 4" key="1">
    <citation type="journal article" date="2012" name="J. Bacteriol.">
        <title>Genome sequence of the bacterium Streptomyces davawensis JCM 4913 and heterologous production of the unique antibiotic roseoflavin.</title>
        <authorList>
            <person name="Jankowitsch F."/>
            <person name="Schwarz J."/>
            <person name="Ruckert C."/>
            <person name="Gust B."/>
            <person name="Szczepanowski R."/>
            <person name="Blom J."/>
            <person name="Pelzer S."/>
            <person name="Kalinowski J."/>
            <person name="Mack M."/>
        </authorList>
    </citation>
    <scope>NUCLEOTIDE SEQUENCE [LARGE SCALE GENOMIC DNA]</scope>
    <source>
        <strain evidence="4">DSM 101723 / JCM 4913 / KCC S-0913 / 768</strain>
    </source>
</reference>
<keyword evidence="2" id="KW-0812">Transmembrane</keyword>
<dbReference type="EMBL" id="HE971709">
    <property type="protein sequence ID" value="CCK32492.1"/>
    <property type="molecule type" value="Genomic_DNA"/>
</dbReference>
<dbReference type="STRING" id="1214101.BN159_8114"/>
<dbReference type="HOGENOM" id="CLU_2620418_0_0_11"/>
<gene>
    <name evidence="3" type="ORF">BN159_8114</name>
</gene>
<evidence type="ECO:0000256" key="1">
    <source>
        <dbReference type="SAM" id="MobiDB-lite"/>
    </source>
</evidence>
<evidence type="ECO:0000256" key="2">
    <source>
        <dbReference type="SAM" id="Phobius"/>
    </source>
</evidence>
<feature type="transmembrane region" description="Helical" evidence="2">
    <location>
        <begin position="15"/>
        <end position="36"/>
    </location>
</feature>
<accession>K4RFP7</accession>
<evidence type="ECO:0000313" key="4">
    <source>
        <dbReference type="Proteomes" id="UP000008043"/>
    </source>
</evidence>
<organism evidence="3 4">
    <name type="scientific">Streptomyces davaonensis (strain DSM 101723 / JCM 4913 / KCC S-0913 / 768)</name>
    <dbReference type="NCBI Taxonomy" id="1214101"/>
    <lineage>
        <taxon>Bacteria</taxon>
        <taxon>Bacillati</taxon>
        <taxon>Actinomycetota</taxon>
        <taxon>Actinomycetes</taxon>
        <taxon>Kitasatosporales</taxon>
        <taxon>Streptomycetaceae</taxon>
        <taxon>Streptomyces</taxon>
    </lineage>
</organism>
<keyword evidence="4" id="KW-1185">Reference proteome</keyword>
<keyword evidence="2" id="KW-1133">Transmembrane helix</keyword>
<feature type="region of interest" description="Disordered" evidence="1">
    <location>
        <begin position="59"/>
        <end position="78"/>
    </location>
</feature>
<dbReference type="Proteomes" id="UP000008043">
    <property type="component" value="Chromosome"/>
</dbReference>
<dbReference type="KEGG" id="sdv:BN159_8114"/>